<evidence type="ECO:0000313" key="3">
    <source>
        <dbReference type="Proteomes" id="UP000299102"/>
    </source>
</evidence>
<dbReference type="AlphaFoldDB" id="A0A4C1T7T4"/>
<sequence>MADVALKKVIEDSCLRHFSLHEREERYNVERRRKREGERELYIPMPRERSKGGDAHSGTKRRNKAGSLCVLACVQTYASAATGEQLRCGIGEKFASGRRAPAEWEMAAIRIWRRRDFE</sequence>
<gene>
    <name evidence="2" type="ORF">EVAR_76596_1</name>
</gene>
<name>A0A4C1T7T4_EUMVA</name>
<reference evidence="2 3" key="1">
    <citation type="journal article" date="2019" name="Commun. Biol.">
        <title>The bagworm genome reveals a unique fibroin gene that provides high tensile strength.</title>
        <authorList>
            <person name="Kono N."/>
            <person name="Nakamura H."/>
            <person name="Ohtoshi R."/>
            <person name="Tomita M."/>
            <person name="Numata K."/>
            <person name="Arakawa K."/>
        </authorList>
    </citation>
    <scope>NUCLEOTIDE SEQUENCE [LARGE SCALE GENOMIC DNA]</scope>
</reference>
<dbReference type="Proteomes" id="UP000299102">
    <property type="component" value="Unassembled WGS sequence"/>
</dbReference>
<comment type="caution">
    <text evidence="2">The sequence shown here is derived from an EMBL/GenBank/DDBJ whole genome shotgun (WGS) entry which is preliminary data.</text>
</comment>
<keyword evidence="3" id="KW-1185">Reference proteome</keyword>
<dbReference type="EMBL" id="BGZK01000036">
    <property type="protein sequence ID" value="GBP09610.1"/>
    <property type="molecule type" value="Genomic_DNA"/>
</dbReference>
<feature type="region of interest" description="Disordered" evidence="1">
    <location>
        <begin position="40"/>
        <end position="62"/>
    </location>
</feature>
<protein>
    <submittedName>
        <fullName evidence="2">Uncharacterized protein</fullName>
    </submittedName>
</protein>
<organism evidence="2 3">
    <name type="scientific">Eumeta variegata</name>
    <name type="common">Bagworm moth</name>
    <name type="synonym">Eumeta japonica</name>
    <dbReference type="NCBI Taxonomy" id="151549"/>
    <lineage>
        <taxon>Eukaryota</taxon>
        <taxon>Metazoa</taxon>
        <taxon>Ecdysozoa</taxon>
        <taxon>Arthropoda</taxon>
        <taxon>Hexapoda</taxon>
        <taxon>Insecta</taxon>
        <taxon>Pterygota</taxon>
        <taxon>Neoptera</taxon>
        <taxon>Endopterygota</taxon>
        <taxon>Lepidoptera</taxon>
        <taxon>Glossata</taxon>
        <taxon>Ditrysia</taxon>
        <taxon>Tineoidea</taxon>
        <taxon>Psychidae</taxon>
        <taxon>Oiketicinae</taxon>
        <taxon>Eumeta</taxon>
    </lineage>
</organism>
<feature type="compositionally biased region" description="Basic and acidic residues" evidence="1">
    <location>
        <begin position="40"/>
        <end position="54"/>
    </location>
</feature>
<proteinExistence type="predicted"/>
<accession>A0A4C1T7T4</accession>
<evidence type="ECO:0000256" key="1">
    <source>
        <dbReference type="SAM" id="MobiDB-lite"/>
    </source>
</evidence>
<evidence type="ECO:0000313" key="2">
    <source>
        <dbReference type="EMBL" id="GBP09610.1"/>
    </source>
</evidence>